<feature type="coiled-coil region" evidence="1">
    <location>
        <begin position="41"/>
        <end position="82"/>
    </location>
</feature>
<evidence type="ECO:0008006" key="3">
    <source>
        <dbReference type="Google" id="ProtNLM"/>
    </source>
</evidence>
<dbReference type="InterPro" id="IPR004244">
    <property type="entry name" value="Transposase_22"/>
</dbReference>
<dbReference type="PANTHER" id="PTHR11505">
    <property type="entry name" value="L1 TRANSPOSABLE ELEMENT-RELATED"/>
    <property type="match status" value="1"/>
</dbReference>
<dbReference type="AlphaFoldDB" id="A0A1Y1JWB7"/>
<reference evidence="2" key="1">
    <citation type="journal article" date="2016" name="Sci. Rep.">
        <title>Molecular characterization of firefly nuptial gifts: a multi-omics approach sheds light on postcopulatory sexual selection.</title>
        <authorList>
            <person name="Al-Wathiqui N."/>
            <person name="Fallon T.R."/>
            <person name="South A."/>
            <person name="Weng J.K."/>
            <person name="Lewis S.M."/>
        </authorList>
    </citation>
    <scope>NUCLEOTIDE SEQUENCE</scope>
</reference>
<dbReference type="EMBL" id="GEZM01099243">
    <property type="protein sequence ID" value="JAV53413.1"/>
    <property type="molecule type" value="Transcribed_RNA"/>
</dbReference>
<sequence>MPFTKSQIDDIQDILSSKIKELFKTEEFLNIISTSVADVVLKNASKEIEELNAKVIHLERENKSLQKEVVILKKEMDSLEQCSRRRCLRIFGIKESGSDDPENLVLGVFNGQLKLALQPNDIERVHRIGPKLPNNQKPRPIIVLFHSYKIRQAVFSSKKLLKNSGITIREDLTKYRLQLLQTAAKKFSAHNTWTIDGKIFVKYNGKIKAINTSEDI</sequence>
<dbReference type="Gene3D" id="3.30.70.1820">
    <property type="entry name" value="L1 transposable element, RRM domain"/>
    <property type="match status" value="1"/>
</dbReference>
<evidence type="ECO:0000313" key="2">
    <source>
        <dbReference type="EMBL" id="JAV53413.1"/>
    </source>
</evidence>
<organism evidence="2">
    <name type="scientific">Photinus pyralis</name>
    <name type="common">Common eastern firefly</name>
    <name type="synonym">Lampyris pyralis</name>
    <dbReference type="NCBI Taxonomy" id="7054"/>
    <lineage>
        <taxon>Eukaryota</taxon>
        <taxon>Metazoa</taxon>
        <taxon>Ecdysozoa</taxon>
        <taxon>Arthropoda</taxon>
        <taxon>Hexapoda</taxon>
        <taxon>Insecta</taxon>
        <taxon>Pterygota</taxon>
        <taxon>Neoptera</taxon>
        <taxon>Endopterygota</taxon>
        <taxon>Coleoptera</taxon>
        <taxon>Polyphaga</taxon>
        <taxon>Elateriformia</taxon>
        <taxon>Elateroidea</taxon>
        <taxon>Lampyridae</taxon>
        <taxon>Lampyrinae</taxon>
        <taxon>Photinus</taxon>
    </lineage>
</organism>
<keyword evidence="1" id="KW-0175">Coiled coil</keyword>
<protein>
    <recommendedName>
        <fullName evidence="3">L1 transposable element RRM domain-containing protein</fullName>
    </recommendedName>
</protein>
<evidence type="ECO:0000256" key="1">
    <source>
        <dbReference type="SAM" id="Coils"/>
    </source>
</evidence>
<proteinExistence type="predicted"/>
<name>A0A1Y1JWB7_PHOPY</name>
<accession>A0A1Y1JWB7</accession>